<evidence type="ECO:0000313" key="4">
    <source>
        <dbReference type="Proteomes" id="UP001190700"/>
    </source>
</evidence>
<dbReference type="AlphaFoldDB" id="A0AAE0GT57"/>
<feature type="domain" description="G-patch" evidence="2">
    <location>
        <begin position="7"/>
        <end position="53"/>
    </location>
</feature>
<comment type="caution">
    <text evidence="3">The sequence shown here is derived from an EMBL/GenBank/DDBJ whole genome shotgun (WGS) entry which is preliminary data.</text>
</comment>
<reference evidence="3 4" key="1">
    <citation type="journal article" date="2015" name="Genome Biol. Evol.">
        <title>Comparative Genomics of a Bacterivorous Green Alga Reveals Evolutionary Causalities and Consequences of Phago-Mixotrophic Mode of Nutrition.</title>
        <authorList>
            <person name="Burns J.A."/>
            <person name="Paasch A."/>
            <person name="Narechania A."/>
            <person name="Kim E."/>
        </authorList>
    </citation>
    <scope>NUCLEOTIDE SEQUENCE [LARGE SCALE GENOMIC DNA]</scope>
    <source>
        <strain evidence="3 4">PLY_AMNH</strain>
    </source>
</reference>
<dbReference type="InterPro" id="IPR039146">
    <property type="entry name" value="GPANK1"/>
</dbReference>
<protein>
    <recommendedName>
        <fullName evidence="2">G-patch domain-containing protein</fullName>
    </recommendedName>
</protein>
<dbReference type="EMBL" id="LGRX02002575">
    <property type="protein sequence ID" value="KAK3283945.1"/>
    <property type="molecule type" value="Genomic_DNA"/>
</dbReference>
<keyword evidence="4" id="KW-1185">Reference proteome</keyword>
<proteinExistence type="predicted"/>
<dbReference type="PANTHER" id="PTHR20923">
    <property type="entry name" value="BAT4 PROTEIN-RELATED"/>
    <property type="match status" value="1"/>
</dbReference>
<dbReference type="GO" id="GO:0003676">
    <property type="term" value="F:nucleic acid binding"/>
    <property type="evidence" value="ECO:0007669"/>
    <property type="project" value="InterPro"/>
</dbReference>
<name>A0AAE0GT57_9CHLO</name>
<dbReference type="InterPro" id="IPR000467">
    <property type="entry name" value="G_patch_dom"/>
</dbReference>
<evidence type="ECO:0000313" key="3">
    <source>
        <dbReference type="EMBL" id="KAK3283945.1"/>
    </source>
</evidence>
<organism evidence="3 4">
    <name type="scientific">Cymbomonas tetramitiformis</name>
    <dbReference type="NCBI Taxonomy" id="36881"/>
    <lineage>
        <taxon>Eukaryota</taxon>
        <taxon>Viridiplantae</taxon>
        <taxon>Chlorophyta</taxon>
        <taxon>Pyramimonadophyceae</taxon>
        <taxon>Pyramimonadales</taxon>
        <taxon>Pyramimonadaceae</taxon>
        <taxon>Cymbomonas</taxon>
    </lineage>
</organism>
<dbReference type="PROSITE" id="PS50174">
    <property type="entry name" value="G_PATCH"/>
    <property type="match status" value="1"/>
</dbReference>
<feature type="region of interest" description="Disordered" evidence="1">
    <location>
        <begin position="48"/>
        <end position="83"/>
    </location>
</feature>
<accession>A0AAE0GT57</accession>
<feature type="compositionally biased region" description="Basic and acidic residues" evidence="1">
    <location>
        <begin position="53"/>
        <end position="64"/>
    </location>
</feature>
<feature type="compositionally biased region" description="Basic and acidic residues" evidence="1">
    <location>
        <begin position="71"/>
        <end position="83"/>
    </location>
</feature>
<dbReference type="PANTHER" id="PTHR20923:SF1">
    <property type="entry name" value="G PATCH DOMAIN AND ANKYRIN REPEAT-CONTAINING PROTEIN 1"/>
    <property type="match status" value="1"/>
</dbReference>
<dbReference type="SMART" id="SM00443">
    <property type="entry name" value="G_patch"/>
    <property type="match status" value="1"/>
</dbReference>
<dbReference type="Proteomes" id="UP001190700">
    <property type="component" value="Unassembled WGS sequence"/>
</dbReference>
<sequence length="221" mass="24615">MSAPIDSSNIGSKLLKKMGWKEGEGIGLQGDGIKDPINVHVQTDKAGIGCKASHQEKLSDEVRPGKRARHSREEKDRVGRKSKEFTDPLQYGLHRGDIRAMDKATSAARKGDNEHLAAQLEEERWFQEEPEHPSSFRVLPRRTRVRLRGLKSAAGSKHNGKVGWVTRYNTEEERYVVDLEDGSTLAVRFESCLQLVPGVMLTGMESAQHLNLLQCAPPPPS</sequence>
<evidence type="ECO:0000256" key="1">
    <source>
        <dbReference type="SAM" id="MobiDB-lite"/>
    </source>
</evidence>
<dbReference type="Pfam" id="PF01585">
    <property type="entry name" value="G-patch"/>
    <property type="match status" value="1"/>
</dbReference>
<gene>
    <name evidence="3" type="ORF">CYMTET_8384</name>
</gene>
<evidence type="ECO:0000259" key="2">
    <source>
        <dbReference type="PROSITE" id="PS50174"/>
    </source>
</evidence>